<dbReference type="GO" id="GO:0016787">
    <property type="term" value="F:hydrolase activity"/>
    <property type="evidence" value="ECO:0007669"/>
    <property type="project" value="UniProtKB-KW"/>
</dbReference>
<evidence type="ECO:0000313" key="4">
    <source>
        <dbReference type="EMBL" id="EEH39425.2"/>
    </source>
</evidence>
<dbReference type="InterPro" id="IPR012462">
    <property type="entry name" value="UFSP1/2_DUB_cat"/>
</dbReference>
<sequence>MDNGGMEFDVLPCPFCAFSDSNSYFLTQHVELCHPENELSPFIATEEPSSTVSSNLNYIAEKPGDSPMLATGSPPINDEDCFLDGYVDCPQGCGEIISTAELSSHLDLHLAEGMAFEEAIVVPKAEPPPEVVEEGEEAEDNNVTANHVYDDIESYFSTKLPEALRNRDDVFQPKHSRKNSRRDSKADSGSSHRRTHKSRRKHRRSSGSFPHRFGGLELGPYAHEKQMPSWLRRMLEEGAKVTISNRIQPNGTLRKVESVANETSYLIPVVSQLCQLDETVERAFLCNPAVRHVFKMPTEGGFCGYRNIQMLISYIQDSRADGHEQFPGKLPTILRLQDLIEQAWDLGFNSSARIETGGIKGTRKYIGTSEAQALFLSLGIVCTAGAFSPSKDTSAHDALLGDTMEYFRQGTSGSTEKVIQTELPPIYFQHEGHSLTIVGFETHKNGSMNLLVFDPMFKTSPAIERLIGTRVKSQDPGHLLKAYRRGFGYLQKYKEFEILKYVDSAAKPFCSKLCAEFLTKIDCPRQREGKIAQSVLLHPDVRLGHEYVFDSLAAPMNLI</sequence>
<dbReference type="EMBL" id="KN294034">
    <property type="protein sequence ID" value="EEH39425.2"/>
    <property type="molecule type" value="Genomic_DNA"/>
</dbReference>
<dbReference type="eggNOG" id="KOG4696">
    <property type="taxonomic scope" value="Eukaryota"/>
</dbReference>
<proteinExistence type="predicted"/>
<feature type="domain" description="UFSP1/2/DUB catalytic" evidence="3">
    <location>
        <begin position="281"/>
        <end position="499"/>
    </location>
</feature>
<dbReference type="KEGG" id="pbl:PAAG_08694"/>
<dbReference type="HOGENOM" id="CLU_013053_3_0_1"/>
<dbReference type="OrthoDB" id="288987at2759"/>
<reference evidence="4 5" key="1">
    <citation type="journal article" date="2011" name="PLoS Genet.">
        <title>Comparative genomic analysis of human fungal pathogens causing paracoccidioidomycosis.</title>
        <authorList>
            <person name="Desjardins C.A."/>
            <person name="Champion M.D."/>
            <person name="Holder J.W."/>
            <person name="Muszewska A."/>
            <person name="Goldberg J."/>
            <person name="Bailao A.M."/>
            <person name="Brigido M.M."/>
            <person name="Ferreira M.E."/>
            <person name="Garcia A.M."/>
            <person name="Grynberg M."/>
            <person name="Gujja S."/>
            <person name="Heiman D.I."/>
            <person name="Henn M.R."/>
            <person name="Kodira C.D."/>
            <person name="Leon-Narvaez H."/>
            <person name="Longo L.V."/>
            <person name="Ma L.J."/>
            <person name="Malavazi I."/>
            <person name="Matsuo A.L."/>
            <person name="Morais F.V."/>
            <person name="Pereira M."/>
            <person name="Rodriguez-Brito S."/>
            <person name="Sakthikumar S."/>
            <person name="Salem-Izacc S.M."/>
            <person name="Sykes S.M."/>
            <person name="Teixeira M.M."/>
            <person name="Vallejo M.C."/>
            <person name="Walter M.E."/>
            <person name="Yandava C."/>
            <person name="Young S."/>
            <person name="Zeng Q."/>
            <person name="Zucker J."/>
            <person name="Felipe M.S."/>
            <person name="Goldman G.H."/>
            <person name="Haas B.J."/>
            <person name="McEwen J.G."/>
            <person name="Nino-Vega G."/>
            <person name="Puccia R."/>
            <person name="San-Blas G."/>
            <person name="Soares C.M."/>
            <person name="Birren B.W."/>
            <person name="Cuomo C.A."/>
        </authorList>
    </citation>
    <scope>NUCLEOTIDE SEQUENCE [LARGE SCALE GENOMIC DNA]</scope>
    <source>
        <strain evidence="5">ATCC MYA-826 / Pb01</strain>
    </source>
</reference>
<evidence type="ECO:0000259" key="3">
    <source>
        <dbReference type="Pfam" id="PF07910"/>
    </source>
</evidence>
<protein>
    <recommendedName>
        <fullName evidence="3">UFSP1/2/DUB catalytic domain-containing protein</fullName>
    </recommendedName>
</protein>
<dbReference type="Pfam" id="PF07910">
    <property type="entry name" value="Peptidase_C78"/>
    <property type="match status" value="1"/>
</dbReference>
<dbReference type="RefSeq" id="XP_015701388.1">
    <property type="nucleotide sequence ID" value="XM_015846591.1"/>
</dbReference>
<feature type="region of interest" description="Disordered" evidence="2">
    <location>
        <begin position="166"/>
        <end position="218"/>
    </location>
</feature>
<accession>C1HD53</accession>
<name>C1HD53_PARBA</name>
<dbReference type="OMA" id="PFCPFSD"/>
<organism evidence="4 5">
    <name type="scientific">Paracoccidioides lutzii (strain ATCC MYA-826 / Pb01)</name>
    <name type="common">Paracoccidioides brasiliensis</name>
    <dbReference type="NCBI Taxonomy" id="502779"/>
    <lineage>
        <taxon>Eukaryota</taxon>
        <taxon>Fungi</taxon>
        <taxon>Dikarya</taxon>
        <taxon>Ascomycota</taxon>
        <taxon>Pezizomycotina</taxon>
        <taxon>Eurotiomycetes</taxon>
        <taxon>Eurotiomycetidae</taxon>
        <taxon>Onygenales</taxon>
        <taxon>Ajellomycetaceae</taxon>
        <taxon>Paracoccidioides</taxon>
    </lineage>
</organism>
<feature type="compositionally biased region" description="Basic residues" evidence="2">
    <location>
        <begin position="191"/>
        <end position="205"/>
    </location>
</feature>
<keyword evidence="5" id="KW-1185">Reference proteome</keyword>
<dbReference type="Proteomes" id="UP000002059">
    <property type="component" value="Partially assembled WGS sequence"/>
</dbReference>
<keyword evidence="1" id="KW-0378">Hydrolase</keyword>
<dbReference type="Gene3D" id="3.90.70.130">
    <property type="match status" value="1"/>
</dbReference>
<evidence type="ECO:0000256" key="2">
    <source>
        <dbReference type="SAM" id="MobiDB-lite"/>
    </source>
</evidence>
<dbReference type="GeneID" id="9092601"/>
<dbReference type="AlphaFoldDB" id="C1HD53"/>
<evidence type="ECO:0000313" key="5">
    <source>
        <dbReference type="Proteomes" id="UP000002059"/>
    </source>
</evidence>
<dbReference type="STRING" id="502779.C1HD53"/>
<gene>
    <name evidence="4" type="ORF">PAAG_08694</name>
</gene>
<evidence type="ECO:0000256" key="1">
    <source>
        <dbReference type="ARBA" id="ARBA00022801"/>
    </source>
</evidence>
<dbReference type="VEuPathDB" id="FungiDB:PAAG_08694"/>